<dbReference type="PANTHER" id="PTHR24287">
    <property type="entry name" value="P450, PUTATIVE (EUROFUNG)-RELATED"/>
    <property type="match status" value="1"/>
</dbReference>
<keyword evidence="7" id="KW-0560">Oxidoreductase</keyword>
<comment type="cofactor">
    <cofactor evidence="1">
        <name>heme</name>
        <dbReference type="ChEBI" id="CHEBI:30413"/>
    </cofactor>
</comment>
<evidence type="ECO:0000256" key="9">
    <source>
        <dbReference type="ARBA" id="ARBA00023033"/>
    </source>
</evidence>
<dbReference type="GO" id="GO:0004497">
    <property type="term" value="F:monooxygenase activity"/>
    <property type="evidence" value="ECO:0007669"/>
    <property type="project" value="UniProtKB-KW"/>
</dbReference>
<evidence type="ECO:0000313" key="13">
    <source>
        <dbReference type="Proteomes" id="UP001251528"/>
    </source>
</evidence>
<reference evidence="12" key="1">
    <citation type="submission" date="2023-06" db="EMBL/GenBank/DDBJ databases">
        <title>Conoideocrella luteorostrata (Hypocreales: Clavicipitaceae), a potential biocontrol fungus for elongate hemlock scale in United States Christmas tree production areas.</title>
        <authorList>
            <person name="Barrett H."/>
            <person name="Lovett B."/>
            <person name="Macias A.M."/>
            <person name="Stajich J.E."/>
            <person name="Kasson M.T."/>
        </authorList>
    </citation>
    <scope>NUCLEOTIDE SEQUENCE</scope>
    <source>
        <strain evidence="12">ARSEF 14590</strain>
    </source>
</reference>
<evidence type="ECO:0000256" key="10">
    <source>
        <dbReference type="ARBA" id="ARBA00023136"/>
    </source>
</evidence>
<comment type="similarity">
    <text evidence="3">Belongs to the cytochrome P450 family.</text>
</comment>
<dbReference type="AlphaFoldDB" id="A0AAJ0CVV6"/>
<dbReference type="InterPro" id="IPR001128">
    <property type="entry name" value="Cyt_P450"/>
</dbReference>
<dbReference type="EMBL" id="JASWJB010000049">
    <property type="protein sequence ID" value="KAK2605923.1"/>
    <property type="molecule type" value="Genomic_DNA"/>
</dbReference>
<dbReference type="Proteomes" id="UP001251528">
    <property type="component" value="Unassembled WGS sequence"/>
</dbReference>
<protein>
    <recommendedName>
        <fullName evidence="14">Cytochrome P450</fullName>
    </recommendedName>
</protein>
<dbReference type="SUPFAM" id="SSF48264">
    <property type="entry name" value="Cytochrome P450"/>
    <property type="match status" value="1"/>
</dbReference>
<comment type="caution">
    <text evidence="12">The sequence shown here is derived from an EMBL/GenBank/DDBJ whole genome shotgun (WGS) entry which is preliminary data.</text>
</comment>
<evidence type="ECO:0000256" key="5">
    <source>
        <dbReference type="ARBA" id="ARBA00022723"/>
    </source>
</evidence>
<feature type="transmembrane region" description="Helical" evidence="11">
    <location>
        <begin position="6"/>
        <end position="23"/>
    </location>
</feature>
<keyword evidence="8" id="KW-0408">Iron</keyword>
<dbReference type="GO" id="GO:0016020">
    <property type="term" value="C:membrane"/>
    <property type="evidence" value="ECO:0007669"/>
    <property type="project" value="UniProtKB-SubCell"/>
</dbReference>
<evidence type="ECO:0000256" key="1">
    <source>
        <dbReference type="ARBA" id="ARBA00001971"/>
    </source>
</evidence>
<evidence type="ECO:0008006" key="14">
    <source>
        <dbReference type="Google" id="ProtNLM"/>
    </source>
</evidence>
<dbReference type="GO" id="GO:0016705">
    <property type="term" value="F:oxidoreductase activity, acting on paired donors, with incorporation or reduction of molecular oxygen"/>
    <property type="evidence" value="ECO:0007669"/>
    <property type="project" value="InterPro"/>
</dbReference>
<accession>A0AAJ0CVV6</accession>
<keyword evidence="9" id="KW-0503">Monooxygenase</keyword>
<sequence>MMDPAIAIFATTTVTYLLAIFAVKTLRSWISSKHLSKLQGCKAPKLEQSWDFIGLHKVILASRAVLSGKILQYLDRLWDVYGDTYSSRLLFNDVIFTRDFDNIKQIFVSQWGDYYAGKRLGAEMFRYFAPEAIAAADGQDWKTLRDMWRVDLMNRNSLFNASSQERHFQQLLAHIPAGKDVDIQPLFAKLMTDLVGDIMLGESFDCLSAHQPLAKKRFAESLEVVSDAMCRAGVLGPADNLFSKKQQIHATDYLHQYVEKVAKRKLEASFYEESHLSRTKQPQCLLDSLIERTSDLRELRETPLLLMSGANHSVGALLSTTIWILAKNPKLFSDLRATILSKLGRSPPTAQDLVSITEVSNVLYEVLRLYPPLPVNARIAKNTTWLNAGGGPTGAEPMIVKEGQTVVISLWAAQRSTKYFGCDAHLFNPDRWNHLKLDTASYLAFLMGPRQCFGQQFAMQQSLYIIIRLLQTFTSLQSKGMDAYEPKVRISLIQADGVRVSFSR</sequence>
<evidence type="ECO:0000256" key="11">
    <source>
        <dbReference type="SAM" id="Phobius"/>
    </source>
</evidence>
<gene>
    <name evidence="12" type="ORF">QQS21_003649</name>
</gene>
<dbReference type="Pfam" id="PF00067">
    <property type="entry name" value="p450"/>
    <property type="match status" value="1"/>
</dbReference>
<evidence type="ECO:0000256" key="2">
    <source>
        <dbReference type="ARBA" id="ARBA00004167"/>
    </source>
</evidence>
<dbReference type="GO" id="GO:0020037">
    <property type="term" value="F:heme binding"/>
    <property type="evidence" value="ECO:0007669"/>
    <property type="project" value="InterPro"/>
</dbReference>
<dbReference type="Gene3D" id="1.10.630.10">
    <property type="entry name" value="Cytochrome P450"/>
    <property type="match status" value="1"/>
</dbReference>
<evidence type="ECO:0000256" key="3">
    <source>
        <dbReference type="ARBA" id="ARBA00010617"/>
    </source>
</evidence>
<evidence type="ECO:0000256" key="6">
    <source>
        <dbReference type="ARBA" id="ARBA00022989"/>
    </source>
</evidence>
<dbReference type="GO" id="GO:0005506">
    <property type="term" value="F:iron ion binding"/>
    <property type="evidence" value="ECO:0007669"/>
    <property type="project" value="InterPro"/>
</dbReference>
<evidence type="ECO:0000256" key="7">
    <source>
        <dbReference type="ARBA" id="ARBA00023002"/>
    </source>
</evidence>
<dbReference type="InterPro" id="IPR047146">
    <property type="entry name" value="Cyt_P450_E_CYP52_fungi"/>
</dbReference>
<evidence type="ECO:0000313" key="12">
    <source>
        <dbReference type="EMBL" id="KAK2605923.1"/>
    </source>
</evidence>
<comment type="subcellular location">
    <subcellularLocation>
        <location evidence="2">Membrane</location>
        <topology evidence="2">Single-pass membrane protein</topology>
    </subcellularLocation>
</comment>
<keyword evidence="13" id="KW-1185">Reference proteome</keyword>
<organism evidence="12 13">
    <name type="scientific">Conoideocrella luteorostrata</name>
    <dbReference type="NCBI Taxonomy" id="1105319"/>
    <lineage>
        <taxon>Eukaryota</taxon>
        <taxon>Fungi</taxon>
        <taxon>Dikarya</taxon>
        <taxon>Ascomycota</taxon>
        <taxon>Pezizomycotina</taxon>
        <taxon>Sordariomycetes</taxon>
        <taxon>Hypocreomycetidae</taxon>
        <taxon>Hypocreales</taxon>
        <taxon>Clavicipitaceae</taxon>
        <taxon>Conoideocrella</taxon>
    </lineage>
</organism>
<evidence type="ECO:0000256" key="4">
    <source>
        <dbReference type="ARBA" id="ARBA00022692"/>
    </source>
</evidence>
<keyword evidence="5" id="KW-0479">Metal-binding</keyword>
<dbReference type="PANTHER" id="PTHR24287:SF17">
    <property type="entry name" value="P450, PUTATIVE (EUROFUNG)-RELATED"/>
    <property type="match status" value="1"/>
</dbReference>
<keyword evidence="4 11" id="KW-0812">Transmembrane</keyword>
<dbReference type="InterPro" id="IPR036396">
    <property type="entry name" value="Cyt_P450_sf"/>
</dbReference>
<name>A0AAJ0CVV6_9HYPO</name>
<keyword evidence="6 11" id="KW-1133">Transmembrane helix</keyword>
<keyword evidence="10 11" id="KW-0472">Membrane</keyword>
<evidence type="ECO:0000256" key="8">
    <source>
        <dbReference type="ARBA" id="ARBA00023004"/>
    </source>
</evidence>
<proteinExistence type="inferred from homology"/>